<evidence type="ECO:0000313" key="2">
    <source>
        <dbReference type="EMBL" id="RCX31779.1"/>
    </source>
</evidence>
<protein>
    <submittedName>
        <fullName evidence="2">NADH dehydrogenase</fullName>
    </submittedName>
</protein>
<dbReference type="RefSeq" id="WP_114278625.1">
    <property type="nucleotide sequence ID" value="NZ_QPJY01000002.1"/>
</dbReference>
<gene>
    <name evidence="2" type="ORF">DFQ59_102126</name>
</gene>
<dbReference type="Proteomes" id="UP000252707">
    <property type="component" value="Unassembled WGS sequence"/>
</dbReference>
<dbReference type="PANTHER" id="PTHR12126:SF11">
    <property type="entry name" value="NADH DEHYDROGENASE [UBIQUINONE] 1 ALPHA SUBCOMPLEX SUBUNIT 9, MITOCHONDRIAL"/>
    <property type="match status" value="1"/>
</dbReference>
<comment type="caution">
    <text evidence="2">The sequence shown here is derived from an EMBL/GenBank/DDBJ whole genome shotgun (WGS) entry which is preliminary data.</text>
</comment>
<sequence length="322" mass="34701">MRVAVIGGTGFVGSYLVDALLAHGHTPVLMVRPGSGGRLRRPDSVYQVPGRVEDDDALRRCLEGVDAAVYNIGILREQPRRGITFTALHEEGARRAIDTAGEMGVKRFLLMSANGVRPDGTPYQRTKFAAEEYLRASGLEWTIFRPSLIFGDPRGQMEFCSMLREQMIRPPIPAPLFYEGLLPLDAGGFSFTPVLVRDVAEAFALSLERPETVGEVLHLGGPVEISWRGIIRTLAGIGGRRKLALPAPAGVVRRVAALMEPLGVFPVTADQVRMLTEGNSCDGRPAFELLGITPTPFGPDALGYLQSVQGARAQARAAGQGS</sequence>
<dbReference type="InterPro" id="IPR036291">
    <property type="entry name" value="NAD(P)-bd_dom_sf"/>
</dbReference>
<feature type="domain" description="NAD(P)-binding" evidence="1">
    <location>
        <begin position="7"/>
        <end position="158"/>
    </location>
</feature>
<dbReference type="Gene3D" id="3.40.50.720">
    <property type="entry name" value="NAD(P)-binding Rossmann-like Domain"/>
    <property type="match status" value="1"/>
</dbReference>
<dbReference type="OrthoDB" id="9778052at2"/>
<dbReference type="Pfam" id="PF13460">
    <property type="entry name" value="NAD_binding_10"/>
    <property type="match status" value="1"/>
</dbReference>
<dbReference type="InterPro" id="IPR016040">
    <property type="entry name" value="NAD(P)-bd_dom"/>
</dbReference>
<dbReference type="InterPro" id="IPR051207">
    <property type="entry name" value="ComplexI_NDUFA9_subunit"/>
</dbReference>
<name>A0A369CCZ6_9GAMM</name>
<dbReference type="SUPFAM" id="SSF51735">
    <property type="entry name" value="NAD(P)-binding Rossmann-fold domains"/>
    <property type="match status" value="1"/>
</dbReference>
<organism evidence="2 3">
    <name type="scientific">Thioalbus denitrificans</name>
    <dbReference type="NCBI Taxonomy" id="547122"/>
    <lineage>
        <taxon>Bacteria</taxon>
        <taxon>Pseudomonadati</taxon>
        <taxon>Pseudomonadota</taxon>
        <taxon>Gammaproteobacteria</taxon>
        <taxon>Chromatiales</taxon>
        <taxon>Ectothiorhodospiraceae</taxon>
        <taxon>Thioalbus</taxon>
    </lineage>
</organism>
<accession>A0A369CCZ6</accession>
<dbReference type="PANTHER" id="PTHR12126">
    <property type="entry name" value="NADH-UBIQUINONE OXIDOREDUCTASE 39 KDA SUBUNIT-RELATED"/>
    <property type="match status" value="1"/>
</dbReference>
<proteinExistence type="predicted"/>
<dbReference type="EMBL" id="QPJY01000002">
    <property type="protein sequence ID" value="RCX31779.1"/>
    <property type="molecule type" value="Genomic_DNA"/>
</dbReference>
<reference evidence="2 3" key="1">
    <citation type="submission" date="2018-07" db="EMBL/GenBank/DDBJ databases">
        <title>Genomic Encyclopedia of Type Strains, Phase IV (KMG-IV): sequencing the most valuable type-strain genomes for metagenomic binning, comparative biology and taxonomic classification.</title>
        <authorList>
            <person name="Goeker M."/>
        </authorList>
    </citation>
    <scope>NUCLEOTIDE SEQUENCE [LARGE SCALE GENOMIC DNA]</scope>
    <source>
        <strain evidence="2 3">DSM 26407</strain>
    </source>
</reference>
<evidence type="ECO:0000259" key="1">
    <source>
        <dbReference type="Pfam" id="PF13460"/>
    </source>
</evidence>
<keyword evidence="3" id="KW-1185">Reference proteome</keyword>
<dbReference type="AlphaFoldDB" id="A0A369CCZ6"/>
<dbReference type="GO" id="GO:0044877">
    <property type="term" value="F:protein-containing complex binding"/>
    <property type="evidence" value="ECO:0007669"/>
    <property type="project" value="TreeGrafter"/>
</dbReference>
<evidence type="ECO:0000313" key="3">
    <source>
        <dbReference type="Proteomes" id="UP000252707"/>
    </source>
</evidence>